<dbReference type="GO" id="GO:0046872">
    <property type="term" value="F:metal ion binding"/>
    <property type="evidence" value="ECO:0007669"/>
    <property type="project" value="UniProtKB-KW"/>
</dbReference>
<dbReference type="GO" id="GO:0046496">
    <property type="term" value="P:nicotinamide nucleotide metabolic process"/>
    <property type="evidence" value="ECO:0007669"/>
    <property type="project" value="UniProtKB-ARBA"/>
</dbReference>
<sequence>MVEVVPSLLVNTREEFLQRFDLVASHVDRVQWDIMDGIFVDNTTFSDPLVLDEIDKLGYNPPPKIEADLMVSDPANWIERLHHPGVEQLIFHVESSKDWEPIFAQARAIGFTIGLAAEPETPLAGYEKILEKVDRFQAMGGQSGFGGQKFNPAVLETIKKVRSRFPNLPISVDIGVNAETAPAMLAAGVTILVAGSAIFKAEDVPNAIESLRNGRPSTTS</sequence>
<dbReference type="Gene3D" id="3.20.20.70">
    <property type="entry name" value="Aldolase class I"/>
    <property type="match status" value="1"/>
</dbReference>
<dbReference type="InterPro" id="IPR011060">
    <property type="entry name" value="RibuloseP-bd_barrel"/>
</dbReference>
<dbReference type="EMBL" id="LDXK01000003">
    <property type="protein sequence ID" value="KRT67412.1"/>
    <property type="molecule type" value="Genomic_DNA"/>
</dbReference>
<evidence type="ECO:0000256" key="7">
    <source>
        <dbReference type="ARBA" id="ARBA00023004"/>
    </source>
</evidence>
<keyword evidence="6" id="KW-0862">Zinc</keyword>
<evidence type="ECO:0000313" key="11">
    <source>
        <dbReference type="EMBL" id="KRT67412.1"/>
    </source>
</evidence>
<evidence type="ECO:0000256" key="8">
    <source>
        <dbReference type="ARBA" id="ARBA00023211"/>
    </source>
</evidence>
<evidence type="ECO:0000256" key="10">
    <source>
        <dbReference type="ARBA" id="ARBA00023277"/>
    </source>
</evidence>
<gene>
    <name evidence="11" type="ORF">XU08_C0003G0088</name>
</gene>
<name>A0A0T5ZX70_UNCKA</name>
<protein>
    <submittedName>
        <fullName evidence="11">Ribulose-phosphate 3-epimerase</fullName>
    </submittedName>
</protein>
<dbReference type="STRING" id="1576480.XU08_C0003G0088"/>
<keyword evidence="8" id="KW-0464">Manganese</keyword>
<organism evidence="11 12">
    <name type="scientific">candidate division WWE3 bacterium CSP1-7</name>
    <dbReference type="NCBI Taxonomy" id="1576480"/>
    <lineage>
        <taxon>Bacteria</taxon>
        <taxon>Katanobacteria</taxon>
    </lineage>
</organism>
<dbReference type="GO" id="GO:0006163">
    <property type="term" value="P:purine nucleotide metabolic process"/>
    <property type="evidence" value="ECO:0007669"/>
    <property type="project" value="UniProtKB-ARBA"/>
</dbReference>
<keyword evidence="10" id="KW-0119">Carbohydrate metabolism</keyword>
<comment type="cofactor">
    <cofactor evidence="3">
        <name>Fe(2+)</name>
        <dbReference type="ChEBI" id="CHEBI:29033"/>
    </cofactor>
</comment>
<evidence type="ECO:0000256" key="3">
    <source>
        <dbReference type="ARBA" id="ARBA00001954"/>
    </source>
</evidence>
<dbReference type="InterPro" id="IPR013785">
    <property type="entry name" value="Aldolase_TIM"/>
</dbReference>
<evidence type="ECO:0000256" key="1">
    <source>
        <dbReference type="ARBA" id="ARBA00001936"/>
    </source>
</evidence>
<dbReference type="PATRIC" id="fig|1576480.3.peg.477"/>
<dbReference type="InterPro" id="IPR000056">
    <property type="entry name" value="Ribul_P_3_epim-like"/>
</dbReference>
<comment type="cofactor">
    <cofactor evidence="1">
        <name>Mn(2+)</name>
        <dbReference type="ChEBI" id="CHEBI:29035"/>
    </cofactor>
</comment>
<keyword evidence="7" id="KW-0408">Iron</keyword>
<dbReference type="AlphaFoldDB" id="A0A0T5ZX70"/>
<keyword evidence="9" id="KW-0413">Isomerase</keyword>
<reference evidence="11 12" key="1">
    <citation type="submission" date="2015-05" db="EMBL/GenBank/DDBJ databases">
        <title>Critical biogeochemical functions in the subsurface are associated with bacteria from new phyla and little studied lineages.</title>
        <authorList>
            <person name="Hug L.A."/>
            <person name="Thomas B.C."/>
            <person name="Sharon I."/>
            <person name="Brown C.T."/>
            <person name="Sharma R."/>
            <person name="Hettich R.L."/>
            <person name="Wilkins M.J."/>
            <person name="Williams K.H."/>
            <person name="Singh A."/>
            <person name="Banfield J.F."/>
        </authorList>
    </citation>
    <scope>NUCLEOTIDE SEQUENCE [LARGE SCALE GENOMIC DNA]</scope>
    <source>
        <strain evidence="11">CSP1-7</strain>
    </source>
</reference>
<comment type="subunit">
    <text evidence="4">Homodimer.</text>
</comment>
<comment type="cofactor">
    <cofactor evidence="2">
        <name>Zn(2+)</name>
        <dbReference type="ChEBI" id="CHEBI:29105"/>
    </cofactor>
</comment>
<evidence type="ECO:0000313" key="12">
    <source>
        <dbReference type="Proteomes" id="UP000051297"/>
    </source>
</evidence>
<proteinExistence type="predicted"/>
<dbReference type="GO" id="GO:1901135">
    <property type="term" value="P:carbohydrate derivative metabolic process"/>
    <property type="evidence" value="ECO:0007669"/>
    <property type="project" value="UniProtKB-ARBA"/>
</dbReference>
<dbReference type="GO" id="GO:0016857">
    <property type="term" value="F:racemase and epimerase activity, acting on carbohydrates and derivatives"/>
    <property type="evidence" value="ECO:0007669"/>
    <property type="project" value="InterPro"/>
</dbReference>
<dbReference type="GO" id="GO:0006091">
    <property type="term" value="P:generation of precursor metabolites and energy"/>
    <property type="evidence" value="ECO:0007669"/>
    <property type="project" value="UniProtKB-ARBA"/>
</dbReference>
<evidence type="ECO:0000256" key="4">
    <source>
        <dbReference type="ARBA" id="ARBA00011738"/>
    </source>
</evidence>
<evidence type="ECO:0000256" key="9">
    <source>
        <dbReference type="ARBA" id="ARBA00023235"/>
    </source>
</evidence>
<evidence type="ECO:0000256" key="5">
    <source>
        <dbReference type="ARBA" id="ARBA00022723"/>
    </source>
</evidence>
<dbReference type="GO" id="GO:0005975">
    <property type="term" value="P:carbohydrate metabolic process"/>
    <property type="evidence" value="ECO:0007669"/>
    <property type="project" value="InterPro"/>
</dbReference>
<evidence type="ECO:0000256" key="2">
    <source>
        <dbReference type="ARBA" id="ARBA00001947"/>
    </source>
</evidence>
<dbReference type="Pfam" id="PF00834">
    <property type="entry name" value="Ribul_P_3_epim"/>
    <property type="match status" value="1"/>
</dbReference>
<dbReference type="SUPFAM" id="SSF51366">
    <property type="entry name" value="Ribulose-phoshate binding barrel"/>
    <property type="match status" value="1"/>
</dbReference>
<dbReference type="Proteomes" id="UP000051297">
    <property type="component" value="Unassembled WGS sequence"/>
</dbReference>
<dbReference type="FunFam" id="3.20.20.70:FF:000191">
    <property type="entry name" value="ribulose-phosphate 3-epimerase isoform X2"/>
    <property type="match status" value="1"/>
</dbReference>
<keyword evidence="5" id="KW-0479">Metal-binding</keyword>
<evidence type="ECO:0000256" key="6">
    <source>
        <dbReference type="ARBA" id="ARBA00022833"/>
    </source>
</evidence>
<comment type="caution">
    <text evidence="11">The sequence shown here is derived from an EMBL/GenBank/DDBJ whole genome shotgun (WGS) entry which is preliminary data.</text>
</comment>
<dbReference type="PANTHER" id="PTHR11749">
    <property type="entry name" value="RIBULOSE-5-PHOSPHATE-3-EPIMERASE"/>
    <property type="match status" value="1"/>
</dbReference>
<accession>A0A0T5ZX70</accession>